<dbReference type="Gene3D" id="3.90.79.10">
    <property type="entry name" value="Nucleoside Triphosphate Pyrophosphohydrolase"/>
    <property type="match status" value="1"/>
</dbReference>
<name>A0A4R2J5C2_9PSEU</name>
<dbReference type="PRINTS" id="PR00502">
    <property type="entry name" value="NUDIXFAMILY"/>
</dbReference>
<dbReference type="PROSITE" id="PS51462">
    <property type="entry name" value="NUDIX"/>
    <property type="match status" value="1"/>
</dbReference>
<dbReference type="InterPro" id="IPR000086">
    <property type="entry name" value="NUDIX_hydrolase_dom"/>
</dbReference>
<reference evidence="6 7" key="1">
    <citation type="submission" date="2019-03" db="EMBL/GenBank/DDBJ databases">
        <title>Genomic Encyclopedia of Type Strains, Phase IV (KMG-IV): sequencing the most valuable type-strain genomes for metagenomic binning, comparative biology and taxonomic classification.</title>
        <authorList>
            <person name="Goeker M."/>
        </authorList>
    </citation>
    <scope>NUCLEOTIDE SEQUENCE [LARGE SCALE GENOMIC DNA]</scope>
    <source>
        <strain evidence="6 7">DSM 45934</strain>
    </source>
</reference>
<dbReference type="SUPFAM" id="SSF55811">
    <property type="entry name" value="Nudix"/>
    <property type="match status" value="1"/>
</dbReference>
<proteinExistence type="inferred from homology"/>
<dbReference type="RefSeq" id="WP_132123483.1">
    <property type="nucleotide sequence ID" value="NZ_SLWS01000010.1"/>
</dbReference>
<dbReference type="InterPro" id="IPR015797">
    <property type="entry name" value="NUDIX_hydrolase-like_dom_sf"/>
</dbReference>
<evidence type="ECO:0000256" key="4">
    <source>
        <dbReference type="RuleBase" id="RU003476"/>
    </source>
</evidence>
<dbReference type="OrthoDB" id="4247482at2"/>
<evidence type="ECO:0000256" key="3">
    <source>
        <dbReference type="ARBA" id="ARBA00022801"/>
    </source>
</evidence>
<dbReference type="Pfam" id="PF00293">
    <property type="entry name" value="NUDIX"/>
    <property type="match status" value="1"/>
</dbReference>
<protein>
    <submittedName>
        <fullName evidence="6">ADP-ribose pyrophosphatase YjhB (NUDIX family)</fullName>
    </submittedName>
</protein>
<comment type="caution">
    <text evidence="6">The sequence shown here is derived from an EMBL/GenBank/DDBJ whole genome shotgun (WGS) entry which is preliminary data.</text>
</comment>
<evidence type="ECO:0000259" key="5">
    <source>
        <dbReference type="PROSITE" id="PS51462"/>
    </source>
</evidence>
<dbReference type="GO" id="GO:0016787">
    <property type="term" value="F:hydrolase activity"/>
    <property type="evidence" value="ECO:0007669"/>
    <property type="project" value="UniProtKB-KW"/>
</dbReference>
<evidence type="ECO:0000313" key="7">
    <source>
        <dbReference type="Proteomes" id="UP000295680"/>
    </source>
</evidence>
<evidence type="ECO:0000256" key="1">
    <source>
        <dbReference type="ARBA" id="ARBA00001946"/>
    </source>
</evidence>
<dbReference type="EMBL" id="SLWS01000010">
    <property type="protein sequence ID" value="TCO53504.1"/>
    <property type="molecule type" value="Genomic_DNA"/>
</dbReference>
<feature type="domain" description="Nudix hydrolase" evidence="5">
    <location>
        <begin position="10"/>
        <end position="136"/>
    </location>
</feature>
<accession>A0A4R2J5C2</accession>
<keyword evidence="7" id="KW-1185">Reference proteome</keyword>
<evidence type="ECO:0000313" key="6">
    <source>
        <dbReference type="EMBL" id="TCO53504.1"/>
    </source>
</evidence>
<sequence>MGDPTADFATPRLASGALFVDGDKVLLVRKTYGNRWDIPGGYVDRGESPAAACEREVREELGLTRTVNRLLVHDWAPNEAEGDKILYVFDCGELGEDEHRIQLDGIEVDKTEWVRVDKLADYVIPRLVRRLTAAYRSHASGVIMYLEHGEPSLNSL</sequence>
<dbReference type="InterPro" id="IPR020084">
    <property type="entry name" value="NUDIX_hydrolase_CS"/>
</dbReference>
<comment type="cofactor">
    <cofactor evidence="1">
        <name>Mg(2+)</name>
        <dbReference type="ChEBI" id="CHEBI:18420"/>
    </cofactor>
</comment>
<dbReference type="AlphaFoldDB" id="A0A4R2J5C2"/>
<dbReference type="PANTHER" id="PTHR43046:SF14">
    <property type="entry name" value="MUTT_NUDIX FAMILY PROTEIN"/>
    <property type="match status" value="1"/>
</dbReference>
<comment type="similarity">
    <text evidence="2 4">Belongs to the Nudix hydrolase family.</text>
</comment>
<evidence type="ECO:0000256" key="2">
    <source>
        <dbReference type="ARBA" id="ARBA00005582"/>
    </source>
</evidence>
<dbReference type="PANTHER" id="PTHR43046">
    <property type="entry name" value="GDP-MANNOSE MANNOSYL HYDROLASE"/>
    <property type="match status" value="1"/>
</dbReference>
<organism evidence="6 7">
    <name type="scientific">Actinocrispum wychmicini</name>
    <dbReference type="NCBI Taxonomy" id="1213861"/>
    <lineage>
        <taxon>Bacteria</taxon>
        <taxon>Bacillati</taxon>
        <taxon>Actinomycetota</taxon>
        <taxon>Actinomycetes</taxon>
        <taxon>Pseudonocardiales</taxon>
        <taxon>Pseudonocardiaceae</taxon>
        <taxon>Actinocrispum</taxon>
    </lineage>
</organism>
<dbReference type="Proteomes" id="UP000295680">
    <property type="component" value="Unassembled WGS sequence"/>
</dbReference>
<gene>
    <name evidence="6" type="ORF">EV192_11093</name>
</gene>
<keyword evidence="3 4" id="KW-0378">Hydrolase</keyword>
<dbReference type="CDD" id="cd18876">
    <property type="entry name" value="NUDIX_Hydrolase"/>
    <property type="match status" value="1"/>
</dbReference>
<dbReference type="PROSITE" id="PS00893">
    <property type="entry name" value="NUDIX_BOX"/>
    <property type="match status" value="1"/>
</dbReference>
<dbReference type="InterPro" id="IPR020476">
    <property type="entry name" value="Nudix_hydrolase"/>
</dbReference>